<name>A0A212KN64_9PROT</name>
<accession>A0A212KN64</accession>
<gene>
    <name evidence="1" type="ORF">KL86APRO_40077</name>
</gene>
<organism evidence="1">
    <name type="scientific">uncultured Alphaproteobacteria bacterium</name>
    <dbReference type="NCBI Taxonomy" id="91750"/>
    <lineage>
        <taxon>Bacteria</taxon>
        <taxon>Pseudomonadati</taxon>
        <taxon>Pseudomonadota</taxon>
        <taxon>Alphaproteobacteria</taxon>
        <taxon>environmental samples</taxon>
    </lineage>
</organism>
<proteinExistence type="predicted"/>
<dbReference type="EMBL" id="FLUO01000004">
    <property type="protein sequence ID" value="SBW13055.1"/>
    <property type="molecule type" value="Genomic_DNA"/>
</dbReference>
<dbReference type="AlphaFoldDB" id="A0A212KN64"/>
<protein>
    <submittedName>
        <fullName evidence="1">Uncharacterized protein</fullName>
    </submittedName>
</protein>
<sequence>MPAAVTPAELRHALADLAMRSASFARGRGKGQARAQLLVALSLANAYLGAADAPAAEIRDPEAWVESYLAAGGDWQRLVAAVNHAALDGATRRVS</sequence>
<evidence type="ECO:0000313" key="1">
    <source>
        <dbReference type="EMBL" id="SBW13055.1"/>
    </source>
</evidence>
<reference evidence="1" key="1">
    <citation type="submission" date="2016-04" db="EMBL/GenBank/DDBJ databases">
        <authorList>
            <person name="Evans L.H."/>
            <person name="Alamgir A."/>
            <person name="Owens N."/>
            <person name="Weber N.D."/>
            <person name="Virtaneva K."/>
            <person name="Barbian K."/>
            <person name="Babar A."/>
            <person name="Rosenke K."/>
        </authorList>
    </citation>
    <scope>NUCLEOTIDE SEQUENCE</scope>
    <source>
        <strain evidence="1">86</strain>
    </source>
</reference>